<evidence type="ECO:0000256" key="3">
    <source>
        <dbReference type="ARBA" id="ARBA00012132"/>
    </source>
</evidence>
<protein>
    <recommendedName>
        <fullName evidence="3">dolichol kinase</fullName>
        <ecNumber evidence="3">2.7.1.108</ecNumber>
    </recommendedName>
</protein>
<keyword evidence="5 11" id="KW-0812">Transmembrane</keyword>
<evidence type="ECO:0000256" key="6">
    <source>
        <dbReference type="ARBA" id="ARBA00022777"/>
    </source>
</evidence>
<feature type="transmembrane region" description="Helical" evidence="11">
    <location>
        <begin position="561"/>
        <end position="580"/>
    </location>
</feature>
<dbReference type="EMBL" id="JAFIQS010000004">
    <property type="protein sequence ID" value="KAG5170444.1"/>
    <property type="molecule type" value="Genomic_DNA"/>
</dbReference>
<feature type="region of interest" description="Disordered" evidence="10">
    <location>
        <begin position="1"/>
        <end position="99"/>
    </location>
</feature>
<feature type="transmembrane region" description="Helical" evidence="11">
    <location>
        <begin position="1007"/>
        <end position="1026"/>
    </location>
</feature>
<keyword evidence="8 11" id="KW-1133">Transmembrane helix</keyword>
<dbReference type="GO" id="GO:0004168">
    <property type="term" value="F:dolichol kinase activity"/>
    <property type="evidence" value="ECO:0007669"/>
    <property type="project" value="UniProtKB-EC"/>
</dbReference>
<evidence type="ECO:0000256" key="10">
    <source>
        <dbReference type="SAM" id="MobiDB-lite"/>
    </source>
</evidence>
<feature type="transmembrane region" description="Helical" evidence="11">
    <location>
        <begin position="452"/>
        <end position="470"/>
    </location>
</feature>
<keyword evidence="7" id="KW-0256">Endoplasmic reticulum</keyword>
<organism evidence="12">
    <name type="scientific">Psilocybe cubensis</name>
    <name type="common">Psychedelic mushroom</name>
    <name type="synonym">Stropharia cubensis</name>
    <dbReference type="NCBI Taxonomy" id="181762"/>
    <lineage>
        <taxon>Eukaryota</taxon>
        <taxon>Fungi</taxon>
        <taxon>Dikarya</taxon>
        <taxon>Basidiomycota</taxon>
        <taxon>Agaricomycotina</taxon>
        <taxon>Agaricomycetes</taxon>
        <taxon>Agaricomycetidae</taxon>
        <taxon>Agaricales</taxon>
        <taxon>Agaricineae</taxon>
        <taxon>Strophariaceae</taxon>
        <taxon>Psilocybe</taxon>
    </lineage>
</organism>
<sequence length="1110" mass="118252">MQNFSVSVKLPRSHSSPSPPSSKQATGRSDSSRKHQQNGPRFRRRQGSAIIEASEKAKVTMDWSTSYHAGSSSSGSRCSSDEETDDDLPSDLRGRDFSEKRLRNGDAVSRFRGPVALASAAAGARRPSPHEQSSGDSTATTSTTTVKPASISRRRTSFTRSRSPAVTRVPFNASTAAHHHRHISPAVNTRRSARQNAVLLAPRYLFPAQCRVQLRMPLTSLAWTFAMDTRKLAESVILLASLLYAASHIAGYTPPSIPPFSYPEAHVWLALELRILSAVSSLYMLWVHSTFTFTSTTTNTTPTPTTSLKSHTSALSAPSVPLRPASPRLGDASRGGSGRQAAPTSYDKSDFGYVWMSVPKNYRDCRDDGILTGLLLGPLIATSVVAYTLLQFHSVSVSPSLSPTQTQTQTPIPTSILPQGWRIEPPLYLRNSRLRLAPAQAALLSRYGLVDLSTYCAVILLVHVCASWWVEARARARVRARVAAGAGTGVGANAGVGATGRTGGGGGGGVGVVDGERASVPRSEGLRSSWYILFALCTSVLMVSLKLALKVYDVKLWNYLNVFEAVVASLFYQFSLYVALRLAHRGFTLGELGLTCFGATAIGLEFLNLTIARIRPITTPYIRTYRLPTPLLTFQIALIVGSLLTGFLLSPFLVLSRNNAQRPVHRLRFPQEKARNRKLYAGGFYGGAVLCVGVLVGVWTRWCLGGRDPWVWVVYYVVERTGGGAEGEGVGGDGGKAGGRRARVGMVVYWAILGLLSVAGWNRQLARSRRFRMRNTTSVGVESMSGDSNALPASSSSLSSSMGMGMGGGTSVDVDGASNSLIAITPSSFPSSSSSSLPNGAGGAAGMMSNVASASGMMSNVASGMMSNVASGMMSNVASGMMSNVASGSGKMMSNVATDLLDAADKRVPTLGLNARRKFFHGLAVVMFVPGIAVDPAFTHLALSVAFALFTFVEYIRYFAIYPFGAAVHLFMNEFLDHRDSGTAILSHFYLLTGSAGSLWLEGPSRLLQFTGILTLGLGDAAASIVGRRIGVHRWSSTTSKTLEGSIAFVGSVVGAAGLLRLAGYVESFSSAGYLGVVCVSALLEAVSDQNDNLTLPLYMWSLLVVCGVA</sequence>
<feature type="compositionally biased region" description="Low complexity" evidence="10">
    <location>
        <begin position="297"/>
        <end position="313"/>
    </location>
</feature>
<evidence type="ECO:0000256" key="9">
    <source>
        <dbReference type="ARBA" id="ARBA00023136"/>
    </source>
</evidence>
<proteinExistence type="inferred from homology"/>
<dbReference type="InterPro" id="IPR032974">
    <property type="entry name" value="Polypren_kinase"/>
</dbReference>
<dbReference type="PANTHER" id="PTHR13205">
    <property type="entry name" value="TRANSMEMBRANE PROTEIN 15-RELATED"/>
    <property type="match status" value="1"/>
</dbReference>
<evidence type="ECO:0000256" key="4">
    <source>
        <dbReference type="ARBA" id="ARBA00022679"/>
    </source>
</evidence>
<evidence type="ECO:0000256" key="5">
    <source>
        <dbReference type="ARBA" id="ARBA00022692"/>
    </source>
</evidence>
<feature type="transmembrane region" description="Helical" evidence="11">
    <location>
        <begin position="984"/>
        <end position="1001"/>
    </location>
</feature>
<accession>A0A8H7Y3T1</accession>
<feature type="transmembrane region" description="Helical" evidence="11">
    <location>
        <begin position="679"/>
        <end position="702"/>
    </location>
</feature>
<feature type="transmembrane region" description="Helical" evidence="11">
    <location>
        <begin position="530"/>
        <end position="549"/>
    </location>
</feature>
<dbReference type="EC" id="2.7.1.108" evidence="3"/>
<feature type="compositionally biased region" description="Low complexity" evidence="10">
    <location>
        <begin position="64"/>
        <end position="78"/>
    </location>
</feature>
<dbReference type="GO" id="GO:0043048">
    <property type="term" value="P:dolichyl monophosphate biosynthetic process"/>
    <property type="evidence" value="ECO:0007669"/>
    <property type="project" value="TreeGrafter"/>
</dbReference>
<keyword evidence="4" id="KW-0808">Transferase</keyword>
<feature type="transmembrane region" description="Helical" evidence="11">
    <location>
        <begin position="370"/>
        <end position="390"/>
    </location>
</feature>
<dbReference type="GO" id="GO:0005789">
    <property type="term" value="C:endoplasmic reticulum membrane"/>
    <property type="evidence" value="ECO:0007669"/>
    <property type="project" value="UniProtKB-SubCell"/>
</dbReference>
<feature type="transmembrane region" description="Helical" evidence="11">
    <location>
        <begin position="923"/>
        <end position="949"/>
    </location>
</feature>
<feature type="transmembrane region" description="Helical" evidence="11">
    <location>
        <begin position="747"/>
        <end position="765"/>
    </location>
</feature>
<feature type="transmembrane region" description="Helical" evidence="11">
    <location>
        <begin position="1047"/>
        <end position="1066"/>
    </location>
</feature>
<feature type="transmembrane region" description="Helical" evidence="11">
    <location>
        <begin position="955"/>
        <end position="972"/>
    </location>
</feature>
<gene>
    <name evidence="12" type="ORF">JR316_004833</name>
</gene>
<feature type="region of interest" description="Disordered" evidence="10">
    <location>
        <begin position="297"/>
        <end position="345"/>
    </location>
</feature>
<evidence type="ECO:0000256" key="11">
    <source>
        <dbReference type="SAM" id="Phobius"/>
    </source>
</evidence>
<evidence type="ECO:0000256" key="8">
    <source>
        <dbReference type="ARBA" id="ARBA00022989"/>
    </source>
</evidence>
<feature type="compositionally biased region" description="Low complexity" evidence="10">
    <location>
        <begin position="134"/>
        <end position="145"/>
    </location>
</feature>
<comment type="subcellular location">
    <subcellularLocation>
        <location evidence="1">Endoplasmic reticulum membrane</location>
        <topology evidence="1">Multi-pass membrane protein</topology>
    </subcellularLocation>
</comment>
<feature type="region of interest" description="Disordered" evidence="10">
    <location>
        <begin position="118"/>
        <end position="164"/>
    </location>
</feature>
<feature type="transmembrane region" description="Helical" evidence="11">
    <location>
        <begin position="265"/>
        <end position="286"/>
    </location>
</feature>
<feature type="transmembrane region" description="Helical" evidence="11">
    <location>
        <begin position="236"/>
        <end position="253"/>
    </location>
</feature>
<feature type="transmembrane region" description="Helical" evidence="11">
    <location>
        <begin position="592"/>
        <end position="614"/>
    </location>
</feature>
<keyword evidence="9 11" id="KW-0472">Membrane</keyword>
<feature type="compositionally biased region" description="Basic and acidic residues" evidence="10">
    <location>
        <begin position="90"/>
        <end position="99"/>
    </location>
</feature>
<dbReference type="PANTHER" id="PTHR13205:SF15">
    <property type="entry name" value="DOLICHOL KINASE"/>
    <property type="match status" value="1"/>
</dbReference>
<keyword evidence="6" id="KW-0418">Kinase</keyword>
<comment type="similarity">
    <text evidence="2">Belongs to the polyprenol kinase family.</text>
</comment>
<dbReference type="AlphaFoldDB" id="A0A8H7Y3T1"/>
<evidence type="ECO:0000256" key="7">
    <source>
        <dbReference type="ARBA" id="ARBA00022824"/>
    </source>
</evidence>
<comment type="caution">
    <text evidence="12">The sequence shown here is derived from an EMBL/GenBank/DDBJ whole genome shotgun (WGS) entry which is preliminary data.</text>
</comment>
<reference evidence="12" key="1">
    <citation type="submission" date="2021-02" db="EMBL/GenBank/DDBJ databases">
        <title>Psilocybe cubensis genome.</title>
        <authorList>
            <person name="Mckernan K.J."/>
            <person name="Crawford S."/>
            <person name="Trippe A."/>
            <person name="Kane L.T."/>
            <person name="Mclaughlin S."/>
        </authorList>
    </citation>
    <scope>NUCLEOTIDE SEQUENCE [LARGE SCALE GENOMIC DNA]</scope>
    <source>
        <strain evidence="12">MGC-MH-2018</strain>
    </source>
</reference>
<name>A0A8H7Y3T1_PSICU</name>
<evidence type="ECO:0000256" key="1">
    <source>
        <dbReference type="ARBA" id="ARBA00004477"/>
    </source>
</evidence>
<evidence type="ECO:0000256" key="2">
    <source>
        <dbReference type="ARBA" id="ARBA00010794"/>
    </source>
</evidence>
<feature type="transmembrane region" description="Helical" evidence="11">
    <location>
        <begin position="634"/>
        <end position="658"/>
    </location>
</feature>
<evidence type="ECO:0000313" key="12">
    <source>
        <dbReference type="EMBL" id="KAG5170444.1"/>
    </source>
</evidence>